<feature type="compositionally biased region" description="Polar residues" evidence="10">
    <location>
        <begin position="836"/>
        <end position="864"/>
    </location>
</feature>
<feature type="domain" description="ABC transmembrane type-1" evidence="13">
    <location>
        <begin position="271"/>
        <end position="554"/>
    </location>
</feature>
<dbReference type="GO" id="GO:0005886">
    <property type="term" value="C:plasma membrane"/>
    <property type="evidence" value="ECO:0007669"/>
    <property type="project" value="UniProtKB-SubCell"/>
</dbReference>
<dbReference type="InterPro" id="IPR003593">
    <property type="entry name" value="AAA+_ATPase"/>
</dbReference>
<dbReference type="PANTHER" id="PTHR24223">
    <property type="entry name" value="ATP-BINDING CASSETTE SUB-FAMILY C"/>
    <property type="match status" value="1"/>
</dbReference>
<name>A0A8H4X7W0_9HYPO</name>
<dbReference type="PROSITE" id="PS50893">
    <property type="entry name" value="ABC_TRANSPORTER_2"/>
    <property type="match status" value="2"/>
</dbReference>
<feature type="transmembrane region" description="Helical" evidence="11">
    <location>
        <begin position="397"/>
        <end position="427"/>
    </location>
</feature>
<dbReference type="CDD" id="cd18579">
    <property type="entry name" value="ABC_6TM_ABCC_D1"/>
    <property type="match status" value="1"/>
</dbReference>
<dbReference type="OrthoDB" id="6500128at2759"/>
<dbReference type="CDD" id="cd18580">
    <property type="entry name" value="ABC_6TM_ABCC_D2"/>
    <property type="match status" value="1"/>
</dbReference>
<dbReference type="FunFam" id="1.20.1560.10:FF:000055">
    <property type="entry name" value="ABC multidrug transporter (Eurofung)"/>
    <property type="match status" value="1"/>
</dbReference>
<dbReference type="SUPFAM" id="SSF90123">
    <property type="entry name" value="ABC transporter transmembrane region"/>
    <property type="match status" value="2"/>
</dbReference>
<dbReference type="PROSITE" id="PS50929">
    <property type="entry name" value="ABC_TM1F"/>
    <property type="match status" value="2"/>
</dbReference>
<feature type="transmembrane region" description="Helical" evidence="11">
    <location>
        <begin position="890"/>
        <end position="913"/>
    </location>
</feature>
<dbReference type="Gene3D" id="3.40.50.300">
    <property type="entry name" value="P-loop containing nucleotide triphosphate hydrolases"/>
    <property type="match status" value="2"/>
</dbReference>
<dbReference type="FunFam" id="1.20.1560.10:FF:000066">
    <property type="entry name" value="ABC multidrug transporter (Eurofung)"/>
    <property type="match status" value="1"/>
</dbReference>
<dbReference type="EMBL" id="JABEXW010000363">
    <property type="protein sequence ID" value="KAF4965252.1"/>
    <property type="molecule type" value="Genomic_DNA"/>
</dbReference>
<feature type="transmembrane region" description="Helical" evidence="11">
    <location>
        <begin position="33"/>
        <end position="54"/>
    </location>
</feature>
<dbReference type="InterPro" id="IPR050173">
    <property type="entry name" value="ABC_transporter_C-like"/>
</dbReference>
<feature type="region of interest" description="Disordered" evidence="10">
    <location>
        <begin position="823"/>
        <end position="879"/>
    </location>
</feature>
<dbReference type="InterPro" id="IPR017871">
    <property type="entry name" value="ABC_transporter-like_CS"/>
</dbReference>
<evidence type="ECO:0000313" key="15">
    <source>
        <dbReference type="Proteomes" id="UP000622797"/>
    </source>
</evidence>
<evidence type="ECO:0000256" key="2">
    <source>
        <dbReference type="ARBA" id="ARBA00022448"/>
    </source>
</evidence>
<dbReference type="InterPro" id="IPR003439">
    <property type="entry name" value="ABC_transporter-like_ATP-bd"/>
</dbReference>
<evidence type="ECO:0000256" key="4">
    <source>
        <dbReference type="ARBA" id="ARBA00022692"/>
    </source>
</evidence>
<dbReference type="InterPro" id="IPR044746">
    <property type="entry name" value="ABCC_6TM_D1"/>
</dbReference>
<dbReference type="Pfam" id="PF24357">
    <property type="entry name" value="TMD0_ABC"/>
    <property type="match status" value="1"/>
</dbReference>
<organism evidence="14 15">
    <name type="scientific">Fusarium sarcochroum</name>
    <dbReference type="NCBI Taxonomy" id="1208366"/>
    <lineage>
        <taxon>Eukaryota</taxon>
        <taxon>Fungi</taxon>
        <taxon>Dikarya</taxon>
        <taxon>Ascomycota</taxon>
        <taxon>Pezizomycotina</taxon>
        <taxon>Sordariomycetes</taxon>
        <taxon>Hypocreomycetidae</taxon>
        <taxon>Hypocreales</taxon>
        <taxon>Nectriaceae</taxon>
        <taxon>Fusarium</taxon>
        <taxon>Fusarium lateritium species complex</taxon>
    </lineage>
</organism>
<dbReference type="InterPro" id="IPR011527">
    <property type="entry name" value="ABC1_TM_dom"/>
</dbReference>
<dbReference type="FunFam" id="3.40.50.300:FF:000838">
    <property type="entry name" value="ABC multidrug transporter (Eurofung)"/>
    <property type="match status" value="1"/>
</dbReference>
<dbReference type="GO" id="GO:0005524">
    <property type="term" value="F:ATP binding"/>
    <property type="evidence" value="ECO:0007669"/>
    <property type="project" value="UniProtKB-KW"/>
</dbReference>
<feature type="transmembrane region" description="Helical" evidence="11">
    <location>
        <begin position="74"/>
        <end position="92"/>
    </location>
</feature>
<evidence type="ECO:0000256" key="5">
    <source>
        <dbReference type="ARBA" id="ARBA00022741"/>
    </source>
</evidence>
<evidence type="ECO:0008006" key="16">
    <source>
        <dbReference type="Google" id="ProtNLM"/>
    </source>
</evidence>
<dbReference type="PANTHER" id="PTHR24223:SF399">
    <property type="entry name" value="ABC TRANSPORTER ATNG"/>
    <property type="match status" value="1"/>
</dbReference>
<evidence type="ECO:0000256" key="8">
    <source>
        <dbReference type="ARBA" id="ARBA00023136"/>
    </source>
</evidence>
<dbReference type="Proteomes" id="UP000622797">
    <property type="component" value="Unassembled WGS sequence"/>
</dbReference>
<dbReference type="CDD" id="cd03244">
    <property type="entry name" value="ABCC_MRP_domain2"/>
    <property type="match status" value="1"/>
</dbReference>
<feature type="domain" description="ABC transmembrane type-1" evidence="13">
    <location>
        <begin position="901"/>
        <end position="1180"/>
    </location>
</feature>
<dbReference type="Pfam" id="PF00005">
    <property type="entry name" value="ABC_tran"/>
    <property type="match status" value="2"/>
</dbReference>
<feature type="transmembrane region" description="Helical" evidence="11">
    <location>
        <begin position="1015"/>
        <end position="1035"/>
    </location>
</feature>
<reference evidence="14" key="2">
    <citation type="submission" date="2020-05" db="EMBL/GenBank/DDBJ databases">
        <authorList>
            <person name="Kim H.-S."/>
            <person name="Proctor R.H."/>
            <person name="Brown D.W."/>
        </authorList>
    </citation>
    <scope>NUCLEOTIDE SEQUENCE</scope>
    <source>
        <strain evidence="14">NRRL 20472</strain>
    </source>
</reference>
<keyword evidence="4 11" id="KW-0812">Transmembrane</keyword>
<dbReference type="SMART" id="SM00382">
    <property type="entry name" value="AAA"/>
    <property type="match status" value="2"/>
</dbReference>
<dbReference type="InterPro" id="IPR056227">
    <property type="entry name" value="TMD0_ABC"/>
</dbReference>
<keyword evidence="9" id="KW-0325">Glycoprotein</keyword>
<evidence type="ECO:0000256" key="11">
    <source>
        <dbReference type="SAM" id="Phobius"/>
    </source>
</evidence>
<feature type="domain" description="ABC transporter" evidence="12">
    <location>
        <begin position="1217"/>
        <end position="1449"/>
    </location>
</feature>
<evidence type="ECO:0000259" key="12">
    <source>
        <dbReference type="PROSITE" id="PS50893"/>
    </source>
</evidence>
<feature type="transmembrane region" description="Helical" evidence="11">
    <location>
        <begin position="1041"/>
        <end position="1059"/>
    </location>
</feature>
<keyword evidence="6" id="KW-0067">ATP-binding</keyword>
<feature type="transmembrane region" description="Helical" evidence="11">
    <location>
        <begin position="1123"/>
        <end position="1143"/>
    </location>
</feature>
<dbReference type="InterPro" id="IPR036640">
    <property type="entry name" value="ABC1_TM_sf"/>
</dbReference>
<dbReference type="Pfam" id="PF00664">
    <property type="entry name" value="ABC_membrane"/>
    <property type="match status" value="2"/>
</dbReference>
<dbReference type="Gene3D" id="1.20.1560.10">
    <property type="entry name" value="ABC transporter type 1, transmembrane domain"/>
    <property type="match status" value="2"/>
</dbReference>
<comment type="caution">
    <text evidence="14">The sequence shown here is derived from an EMBL/GenBank/DDBJ whole genome shotgun (WGS) entry which is preliminary data.</text>
</comment>
<keyword evidence="5" id="KW-0547">Nucleotide-binding</keyword>
<evidence type="ECO:0000256" key="7">
    <source>
        <dbReference type="ARBA" id="ARBA00022989"/>
    </source>
</evidence>
<dbReference type="SUPFAM" id="SSF52540">
    <property type="entry name" value="P-loop containing nucleoside triphosphate hydrolases"/>
    <property type="match status" value="2"/>
</dbReference>
<keyword evidence="15" id="KW-1185">Reference proteome</keyword>
<feature type="transmembrane region" description="Helical" evidence="11">
    <location>
        <begin position="942"/>
        <end position="962"/>
    </location>
</feature>
<comment type="subcellular location">
    <subcellularLocation>
        <location evidence="1">Cell membrane</location>
        <topology evidence="1">Multi-pass membrane protein</topology>
    </subcellularLocation>
</comment>
<keyword evidence="8 11" id="KW-0472">Membrane</keyword>
<gene>
    <name evidence="14" type="ORF">FSARC_6931</name>
</gene>
<feature type="domain" description="ABC transporter" evidence="12">
    <location>
        <begin position="609"/>
        <end position="842"/>
    </location>
</feature>
<dbReference type="InterPro" id="IPR027417">
    <property type="entry name" value="P-loop_NTPase"/>
</dbReference>
<dbReference type="PROSITE" id="PS00211">
    <property type="entry name" value="ABC_TRANSPORTER_1"/>
    <property type="match status" value="2"/>
</dbReference>
<reference evidence="14" key="1">
    <citation type="journal article" date="2020" name="BMC Genomics">
        <title>Correction to: Identification and distribution of gene clusters required for synthesis of sphingolipid metabolism inhibitors in diverse species of the filamentous fungus Fusarium.</title>
        <authorList>
            <person name="Kim H.S."/>
            <person name="Lohmar J.M."/>
            <person name="Busman M."/>
            <person name="Brown D.W."/>
            <person name="Naumann T.A."/>
            <person name="Divon H.H."/>
            <person name="Lysoe E."/>
            <person name="Uhlig S."/>
            <person name="Proctor R.H."/>
        </authorList>
    </citation>
    <scope>NUCLEOTIDE SEQUENCE</scope>
    <source>
        <strain evidence="14">NRRL 20472</strain>
    </source>
</reference>
<sequence length="1451" mass="158882">MNQCDFEADNVFGPRVVACRDGFDFTLLFEQSVLSIGPSAVALIASAGYMVHLLRQDVKTKPDAKWRFRAAKQIPIVLFVATQLVLVVLWASPSNHPSRASLPAAVLSLITGLALAALSYLEHTRSVRPSTILNLYLAGSVLLDVAQCRTLWLRQDNGAIAAVFTTGLVSKVAMLGAEMTEKRKILKPPYSLYSPEAISGVLNRSVFWWINALLWRGSSSRLGLNDLFDLDVELFTEHIEPKFRRTWASISKQSSHSLLLATLKTFWFKILTIVFFRLCLIGFKFSQPLLIHRAVSLLEEPDSQEKMSIGRTLIGATSLIYIGIALMMGMFRHNVYRLITMIRSSIVGLIYHTTLSLDAKTASNSAALTLMSTDLESIASGFEVFDSLWADPIEIGIAIYILYSQIGLAFIAPIITSLIFICVPVALRGVSASAQKDWLESIERRVAIIASVLSNMKGVKMTGLSDLAGDRLQASRVHELQVASKFRAMLAVSLVIGSMSQVVTPVITLITYVLLVRAEGSSLTSAKAFTALSLVSLLAYPIQNMAKAVPQLAAAVGCFQRIQEYVLTSEESMAKWHEAAAAPIACEKKRQDSQEGSSTDDGPEKKTLFTLRNASFTIEATKEPILRKISMSIFPETWTVIIGPIGSGKSVLLLALLDELHLTAGSMNRASILLGGVGYCAQDAWLPNLSIHDIICADDTGNVDESWYNAVVEACVLRSDLDELPAGDRTLIGSNGVSLSGGQKQRVSLARAVYSRKSLLILDDVLSGLDPTTEQVLVDRVFGPDGLLRKHAITVILATHSVRHSRGADHVIVLQTGGSILEQGPPDQMAKHLPSQGDQDGGRSTSSTTASDSLQAVSSPSSLQADDVAEAPSDEPSPMRQTGDFRLYAYYFRALGWVNAVGMAIAILTYSVFQKFPTLWVQWWTTAEVDAPGRETDMYAGVYGAFCGICLICFSTCIFLLFHYGIPRSSIALHATLLKATFDAPYWFFVSTDTGDLINRFSQDMSLVCMQLPAALVDTMFNAGVCIVGGVLITMASKWSLTIYPALVVILYVLQRFYLRTSRQMRLLDLEAKAPLYSYFLETLRGIVTIKAFAWQQSAIRHNAKLLDTSQRPFYLMYSIQRWLNLVLDLLVAGVATMIVALATQLKDSSSGALGVALLNILTFSQDLTALIRTWTDLETSLGAIARVKNFELETPSEHTSLETIDVPEQWPSQGDIKFEQVSASYKSGGELVLKDITIQIPAGSKVGICGRTGSGKSTFILTLLRLAEIENGEVLIDGLSTRAIPRNALRQSVIAVPQDPLFLPGTVRFNADPFSKHEDDAILTALDDVGLLDVVRSVHGELDADMDSLSLSKGQQQLFCMVRALLGTSCIVVLDEMTSSVDAVTEERMMSLVKNRFAHKTVLAIAHHLHTIRDFDMIVVLDQGSVIETGSPDELLSRNSVFRDLWSRQH</sequence>
<evidence type="ECO:0000256" key="3">
    <source>
        <dbReference type="ARBA" id="ARBA00022475"/>
    </source>
</evidence>
<proteinExistence type="predicted"/>
<evidence type="ECO:0000256" key="9">
    <source>
        <dbReference type="ARBA" id="ARBA00023180"/>
    </source>
</evidence>
<dbReference type="GO" id="GO:0140359">
    <property type="term" value="F:ABC-type transporter activity"/>
    <property type="evidence" value="ECO:0007669"/>
    <property type="project" value="InterPro"/>
</dbReference>
<feature type="transmembrane region" description="Helical" evidence="11">
    <location>
        <begin position="488"/>
        <end position="515"/>
    </location>
</feature>
<feature type="transmembrane region" description="Helical" evidence="11">
    <location>
        <begin position="307"/>
        <end position="328"/>
    </location>
</feature>
<evidence type="ECO:0000259" key="13">
    <source>
        <dbReference type="PROSITE" id="PS50929"/>
    </source>
</evidence>
<keyword evidence="3" id="KW-1003">Cell membrane</keyword>
<evidence type="ECO:0000256" key="10">
    <source>
        <dbReference type="SAM" id="MobiDB-lite"/>
    </source>
</evidence>
<dbReference type="GO" id="GO:0016887">
    <property type="term" value="F:ATP hydrolysis activity"/>
    <property type="evidence" value="ECO:0007669"/>
    <property type="project" value="InterPro"/>
</dbReference>
<keyword evidence="7 11" id="KW-1133">Transmembrane helix</keyword>
<protein>
    <recommendedName>
        <fullName evidence="16">ABC transporter</fullName>
    </recommendedName>
</protein>
<accession>A0A8H4X7W0</accession>
<evidence type="ECO:0000256" key="6">
    <source>
        <dbReference type="ARBA" id="ARBA00022840"/>
    </source>
</evidence>
<evidence type="ECO:0000313" key="14">
    <source>
        <dbReference type="EMBL" id="KAF4965252.1"/>
    </source>
</evidence>
<keyword evidence="2" id="KW-0813">Transport</keyword>
<feature type="transmembrane region" description="Helical" evidence="11">
    <location>
        <begin position="104"/>
        <end position="121"/>
    </location>
</feature>
<evidence type="ECO:0000256" key="1">
    <source>
        <dbReference type="ARBA" id="ARBA00004651"/>
    </source>
</evidence>
<dbReference type="InterPro" id="IPR044726">
    <property type="entry name" value="ABCC_6TM_D2"/>
</dbReference>